<dbReference type="Gene3D" id="3.30.420.40">
    <property type="match status" value="2"/>
</dbReference>
<dbReference type="Pfam" id="PF00012">
    <property type="entry name" value="HSP70"/>
    <property type="match status" value="1"/>
</dbReference>
<dbReference type="PANTHER" id="PTHR19375">
    <property type="entry name" value="HEAT SHOCK PROTEIN 70KDA"/>
    <property type="match status" value="1"/>
</dbReference>
<keyword evidence="5 8" id="KW-0067">ATP-binding</keyword>
<dbReference type="SUPFAM" id="SSF100934">
    <property type="entry name" value="Heat shock protein 70kD (HSP70), C-terminal subdomain"/>
    <property type="match status" value="1"/>
</dbReference>
<evidence type="ECO:0000256" key="11">
    <source>
        <dbReference type="SAM" id="MobiDB-lite"/>
    </source>
</evidence>
<evidence type="ECO:0000256" key="8">
    <source>
        <dbReference type="HAMAP-Rule" id="MF_00332"/>
    </source>
</evidence>
<organism evidence="12 13">
    <name type="scientific">Candidatus Berkelbacteria bacterium Athens1014_28</name>
    <dbReference type="NCBI Taxonomy" id="2017145"/>
    <lineage>
        <taxon>Bacteria</taxon>
        <taxon>Candidatus Berkelbacteria</taxon>
    </lineage>
</organism>
<dbReference type="FunFam" id="3.30.420.40:FF:000020">
    <property type="entry name" value="Chaperone protein HscA homolog"/>
    <property type="match status" value="1"/>
</dbReference>
<dbReference type="InterPro" id="IPR013126">
    <property type="entry name" value="Hsp_70_fam"/>
</dbReference>
<dbReference type="FunFam" id="3.30.420.40:FF:000004">
    <property type="entry name" value="Molecular chaperone DnaK"/>
    <property type="match status" value="1"/>
</dbReference>
<evidence type="ECO:0000313" key="13">
    <source>
        <dbReference type="Proteomes" id="UP000316495"/>
    </source>
</evidence>
<dbReference type="FunFam" id="3.30.30.30:FF:000003">
    <property type="entry name" value="Heat shock protein 9"/>
    <property type="match status" value="1"/>
</dbReference>
<dbReference type="HAMAP" id="MF_00332">
    <property type="entry name" value="DnaK"/>
    <property type="match status" value="1"/>
</dbReference>
<evidence type="ECO:0000256" key="1">
    <source>
        <dbReference type="ARBA" id="ARBA00002290"/>
    </source>
</evidence>
<feature type="region of interest" description="Disordered" evidence="11">
    <location>
        <begin position="606"/>
        <end position="651"/>
    </location>
</feature>
<dbReference type="FunFam" id="1.20.1270.10:FF:000001">
    <property type="entry name" value="Molecular chaperone DnaK"/>
    <property type="match status" value="1"/>
</dbReference>
<evidence type="ECO:0000256" key="6">
    <source>
        <dbReference type="ARBA" id="ARBA00023016"/>
    </source>
</evidence>
<dbReference type="Gene3D" id="3.90.640.10">
    <property type="entry name" value="Actin, Chain A, domain 4"/>
    <property type="match status" value="1"/>
</dbReference>
<dbReference type="NCBIfam" id="TIGR02350">
    <property type="entry name" value="prok_dnaK"/>
    <property type="match status" value="1"/>
</dbReference>
<feature type="modified residue" description="Phosphothreonine; by autocatalysis" evidence="8">
    <location>
        <position position="207"/>
    </location>
</feature>
<keyword evidence="4 8" id="KW-0547">Nucleotide-binding</keyword>
<dbReference type="PROSITE" id="PS00329">
    <property type="entry name" value="HSP70_2"/>
    <property type="match status" value="1"/>
</dbReference>
<dbReference type="PRINTS" id="PR00301">
    <property type="entry name" value="HEATSHOCK70"/>
</dbReference>
<dbReference type="FunFam" id="2.60.34.10:FF:000014">
    <property type="entry name" value="Chaperone protein DnaK HSP70"/>
    <property type="match status" value="1"/>
</dbReference>
<dbReference type="Gene3D" id="2.60.34.10">
    <property type="entry name" value="Substrate Binding Domain Of DNAk, Chain A, domain 1"/>
    <property type="match status" value="1"/>
</dbReference>
<evidence type="ECO:0000256" key="9">
    <source>
        <dbReference type="RuleBase" id="RU003322"/>
    </source>
</evidence>
<comment type="similarity">
    <text evidence="2 8 9">Belongs to the heat shock protein 70 family.</text>
</comment>
<sequence length="651" mass="70546">MLQLILRSNMGKIIGIDLGTTNSAVAVIEGGEAKIISTSEGGRTCPSIVAENKKGERIVGQLAKRQAVTNSENTIFSVKRFIGRKFDDKEAQDDLKKMPYATKKAADGSIRVLMNGKEYSPQEISAFILQKLKTDAETYLGEKVSDAVITVPAYFNDSQRQATKDAGKIAGLDVKRIINEPTAAALAYGLDKKKNEKIAVYDLGGGTFDITILELGDGVFEVKATNGNTHLGGDDFDQIIMDWIIDEFKKDQGVDLHDDKAAIQRVKEAAEKAKIELSSSNETEINLPFVTADASGPKHLQMSITRAKLEQLVSPLIEKSLLPCEKVLKDAKVETKDIDEVILVGGQTRMPAVRAAVKKFWGKEPNHLVNPDEAVAIGAAIQGGVLGGEVKDLLLLDVTPLSLGIETLGGVNTKLIERNTTIPTSKSQIFSTAADTQTQVDIHVLQGEREMATDSKTLGRFILDGIPPAPRGVPQIEVSFDIDANGIVNVKAVDKATNKEQKITITASSGLSEDEIEKMKQDAEVHADEDKKKRELIDARNLAEGLVYTAEKTIKDLPTGEAGAGDKVDSNKKTEVEEKVKVVKDALSGENVEVIKNATEELSKSLQELGASMYQQAQGQPSGDQTTDDKNENTEEKESESKDSEQEKSDT</sequence>
<dbReference type="NCBIfam" id="NF001413">
    <property type="entry name" value="PRK00290.1"/>
    <property type="match status" value="1"/>
</dbReference>
<dbReference type="EMBL" id="VMGN01000050">
    <property type="protein sequence ID" value="TSC93234.1"/>
    <property type="molecule type" value="Genomic_DNA"/>
</dbReference>
<comment type="induction">
    <text evidence="8">By stress conditions e.g. heat shock.</text>
</comment>
<dbReference type="AlphaFoldDB" id="A0A554LK73"/>
<dbReference type="SUPFAM" id="SSF100920">
    <property type="entry name" value="Heat shock protein 70kD (HSP70), peptide-binding domain"/>
    <property type="match status" value="1"/>
</dbReference>
<evidence type="ECO:0000256" key="4">
    <source>
        <dbReference type="ARBA" id="ARBA00022741"/>
    </source>
</evidence>
<feature type="compositionally biased region" description="Polar residues" evidence="11">
    <location>
        <begin position="613"/>
        <end position="624"/>
    </location>
</feature>
<dbReference type="Gene3D" id="1.20.1270.10">
    <property type="match status" value="1"/>
</dbReference>
<name>A0A554LK73_9BACT</name>
<accession>A0A554LK73</accession>
<dbReference type="InterPro" id="IPR043129">
    <property type="entry name" value="ATPase_NBD"/>
</dbReference>
<dbReference type="InterPro" id="IPR018181">
    <property type="entry name" value="Heat_shock_70_CS"/>
</dbReference>
<feature type="compositionally biased region" description="Basic and acidic residues" evidence="11">
    <location>
        <begin position="627"/>
        <end position="651"/>
    </location>
</feature>
<evidence type="ECO:0000256" key="2">
    <source>
        <dbReference type="ARBA" id="ARBA00007381"/>
    </source>
</evidence>
<dbReference type="InterPro" id="IPR012725">
    <property type="entry name" value="Chaperone_DnaK"/>
</dbReference>
<dbReference type="GO" id="GO:0140662">
    <property type="term" value="F:ATP-dependent protein folding chaperone"/>
    <property type="evidence" value="ECO:0007669"/>
    <property type="project" value="InterPro"/>
</dbReference>
<evidence type="ECO:0000256" key="3">
    <source>
        <dbReference type="ARBA" id="ARBA00022553"/>
    </source>
</evidence>
<evidence type="ECO:0000256" key="10">
    <source>
        <dbReference type="SAM" id="Coils"/>
    </source>
</evidence>
<dbReference type="GO" id="GO:0051082">
    <property type="term" value="F:unfolded protein binding"/>
    <property type="evidence" value="ECO:0007669"/>
    <property type="project" value="InterPro"/>
</dbReference>
<dbReference type="FunFam" id="3.90.640.10:FF:000003">
    <property type="entry name" value="Molecular chaperone DnaK"/>
    <property type="match status" value="1"/>
</dbReference>
<dbReference type="InterPro" id="IPR029047">
    <property type="entry name" value="HSP70_peptide-bd_sf"/>
</dbReference>
<keyword evidence="6 8" id="KW-0346">Stress response</keyword>
<keyword evidence="3 8" id="KW-0597">Phosphoprotein</keyword>
<evidence type="ECO:0000256" key="5">
    <source>
        <dbReference type="ARBA" id="ARBA00022840"/>
    </source>
</evidence>
<evidence type="ECO:0000313" key="12">
    <source>
        <dbReference type="EMBL" id="TSC93234.1"/>
    </source>
</evidence>
<evidence type="ECO:0000256" key="7">
    <source>
        <dbReference type="ARBA" id="ARBA00023186"/>
    </source>
</evidence>
<keyword evidence="7 8" id="KW-0143">Chaperone</keyword>
<dbReference type="GO" id="GO:0005524">
    <property type="term" value="F:ATP binding"/>
    <property type="evidence" value="ECO:0007669"/>
    <property type="project" value="UniProtKB-UniRule"/>
</dbReference>
<comment type="function">
    <text evidence="1 8">Acts as a chaperone.</text>
</comment>
<dbReference type="GO" id="GO:0005737">
    <property type="term" value="C:cytoplasm"/>
    <property type="evidence" value="ECO:0007669"/>
    <property type="project" value="UniProtKB-ARBA"/>
</dbReference>
<keyword evidence="10" id="KW-0175">Coiled coil</keyword>
<dbReference type="PROSITE" id="PS01036">
    <property type="entry name" value="HSP70_3"/>
    <property type="match status" value="1"/>
</dbReference>
<gene>
    <name evidence="8" type="primary">dnaK</name>
    <name evidence="12" type="ORF">Athens101428_729</name>
</gene>
<dbReference type="InterPro" id="IPR029048">
    <property type="entry name" value="HSP70_C_sf"/>
</dbReference>
<protein>
    <recommendedName>
        <fullName evidence="8">Chaperone protein DnaK</fullName>
    </recommendedName>
    <alternativeName>
        <fullName evidence="8">HSP70</fullName>
    </alternativeName>
    <alternativeName>
        <fullName evidence="8">Heat shock 70 kDa protein</fullName>
    </alternativeName>
    <alternativeName>
        <fullName evidence="8">Heat shock protein 70</fullName>
    </alternativeName>
</protein>
<dbReference type="Proteomes" id="UP000316495">
    <property type="component" value="Unassembled WGS sequence"/>
</dbReference>
<dbReference type="PROSITE" id="PS00297">
    <property type="entry name" value="HSP70_1"/>
    <property type="match status" value="1"/>
</dbReference>
<dbReference type="NCBIfam" id="NF003520">
    <property type="entry name" value="PRK05183.1"/>
    <property type="match status" value="1"/>
</dbReference>
<dbReference type="CDD" id="cd10234">
    <property type="entry name" value="ASKHA_NBD_HSP70_DnaK-like"/>
    <property type="match status" value="1"/>
</dbReference>
<proteinExistence type="evidence at transcript level"/>
<comment type="caution">
    <text evidence="12">The sequence shown here is derived from an EMBL/GenBank/DDBJ whole genome shotgun (WGS) entry which is preliminary data.</text>
</comment>
<dbReference type="SUPFAM" id="SSF53067">
    <property type="entry name" value="Actin-like ATPase domain"/>
    <property type="match status" value="2"/>
</dbReference>
<feature type="coiled-coil region" evidence="10">
    <location>
        <begin position="256"/>
        <end position="283"/>
    </location>
</feature>
<reference evidence="12 13" key="1">
    <citation type="submission" date="2017-07" db="EMBL/GenBank/DDBJ databases">
        <title>Mechanisms for carbon and nitrogen cycling indicate functional differentiation within the Candidate Phyla Radiation.</title>
        <authorList>
            <person name="Danczak R.E."/>
            <person name="Johnston M.D."/>
            <person name="Kenah C."/>
            <person name="Slattery M."/>
            <person name="Wrighton K.C."/>
            <person name="Wilkins M.J."/>
        </authorList>
    </citation>
    <scope>NUCLEOTIDE SEQUENCE [LARGE SCALE GENOMIC DNA]</scope>
    <source>
        <strain evidence="12">Athens1014_28</strain>
    </source>
</reference>